<dbReference type="EMBL" id="CM029052">
    <property type="protein sequence ID" value="KAG2557754.1"/>
    <property type="molecule type" value="Genomic_DNA"/>
</dbReference>
<protein>
    <submittedName>
        <fullName evidence="1">Uncharacterized protein</fullName>
    </submittedName>
</protein>
<organism evidence="1 2">
    <name type="scientific">Panicum virgatum</name>
    <name type="common">Blackwell switchgrass</name>
    <dbReference type="NCBI Taxonomy" id="38727"/>
    <lineage>
        <taxon>Eukaryota</taxon>
        <taxon>Viridiplantae</taxon>
        <taxon>Streptophyta</taxon>
        <taxon>Embryophyta</taxon>
        <taxon>Tracheophyta</taxon>
        <taxon>Spermatophyta</taxon>
        <taxon>Magnoliopsida</taxon>
        <taxon>Liliopsida</taxon>
        <taxon>Poales</taxon>
        <taxon>Poaceae</taxon>
        <taxon>PACMAD clade</taxon>
        <taxon>Panicoideae</taxon>
        <taxon>Panicodae</taxon>
        <taxon>Paniceae</taxon>
        <taxon>Panicinae</taxon>
        <taxon>Panicum</taxon>
        <taxon>Panicum sect. Hiantes</taxon>
    </lineage>
</organism>
<evidence type="ECO:0000313" key="1">
    <source>
        <dbReference type="EMBL" id="KAG2557754.1"/>
    </source>
</evidence>
<comment type="caution">
    <text evidence="1">The sequence shown here is derived from an EMBL/GenBank/DDBJ whole genome shotgun (WGS) entry which is preliminary data.</text>
</comment>
<gene>
    <name evidence="1" type="ORF">PVAP13_8NG222500</name>
</gene>
<proteinExistence type="predicted"/>
<dbReference type="Proteomes" id="UP000823388">
    <property type="component" value="Chromosome 8N"/>
</dbReference>
<name>A0A8T0PH77_PANVG</name>
<accession>A0A8T0PH77</accession>
<keyword evidence="2" id="KW-1185">Reference proteome</keyword>
<evidence type="ECO:0000313" key="2">
    <source>
        <dbReference type="Proteomes" id="UP000823388"/>
    </source>
</evidence>
<reference evidence="1" key="1">
    <citation type="submission" date="2020-05" db="EMBL/GenBank/DDBJ databases">
        <title>WGS assembly of Panicum virgatum.</title>
        <authorList>
            <person name="Lovell J.T."/>
            <person name="Jenkins J."/>
            <person name="Shu S."/>
            <person name="Juenger T.E."/>
            <person name="Schmutz J."/>
        </authorList>
    </citation>
    <scope>NUCLEOTIDE SEQUENCE</scope>
    <source>
        <strain evidence="1">AP13</strain>
    </source>
</reference>
<dbReference type="AlphaFoldDB" id="A0A8T0PH77"/>
<sequence length="109" mass="12467">MLCASPAIIWPPAGRRWPTAAQAATLTAHALPWLRSDLLQLQAATLRSSKAFTVQKASNCTILKNGFDDPFLWFQWSYWPCPDAIQIFRQVTRSIVECSFAIQIFRRHF</sequence>